<evidence type="ECO:0000256" key="3">
    <source>
        <dbReference type="ARBA" id="ARBA00010766"/>
    </source>
</evidence>
<protein>
    <recommendedName>
        <fullName evidence="8">Ubiquinone biosynthesis protein</fullName>
    </recommendedName>
</protein>
<evidence type="ECO:0000256" key="7">
    <source>
        <dbReference type="ARBA" id="ARBA00023128"/>
    </source>
</evidence>
<dbReference type="Proteomes" id="UP000054988">
    <property type="component" value="Unassembled WGS sequence"/>
</dbReference>
<keyword evidence="5" id="KW-0809">Transit peptide</keyword>
<reference evidence="10 11" key="1">
    <citation type="submission" date="2015-12" db="EMBL/GenBank/DDBJ databases">
        <title>Draft genome sequence of Moniliophthora roreri, the causal agent of frosty pod rot of cacao.</title>
        <authorList>
            <person name="Aime M.C."/>
            <person name="Diaz-Valderrama J.R."/>
            <person name="Kijpornyongpan T."/>
            <person name="Phillips-Mora W."/>
        </authorList>
    </citation>
    <scope>NUCLEOTIDE SEQUENCE [LARGE SCALE GENOMIC DNA]</scope>
    <source>
        <strain evidence="10 11">MCA 2952</strain>
    </source>
</reference>
<dbReference type="EMBL" id="LATX01002519">
    <property type="protein sequence ID" value="KTB27850.1"/>
    <property type="molecule type" value="Genomic_DNA"/>
</dbReference>
<organism evidence="10 11">
    <name type="scientific">Moniliophthora roreri</name>
    <name type="common">Frosty pod rot fungus</name>
    <name type="synonym">Monilia roreri</name>
    <dbReference type="NCBI Taxonomy" id="221103"/>
    <lineage>
        <taxon>Eukaryota</taxon>
        <taxon>Fungi</taxon>
        <taxon>Dikarya</taxon>
        <taxon>Basidiomycota</taxon>
        <taxon>Agaricomycotina</taxon>
        <taxon>Agaricomycetes</taxon>
        <taxon>Agaricomycetidae</taxon>
        <taxon>Agaricales</taxon>
        <taxon>Marasmiineae</taxon>
        <taxon>Marasmiaceae</taxon>
        <taxon>Moniliophthora</taxon>
    </lineage>
</organism>
<sequence>MSLTTSRNQLLKIATSLVKTHGFTREALSHSVLLLPAGKSHSEPLADHAISALFGVGDRARVVLINAWLDEGLKSMRSVSSPTVQTVLKARLDYNRGVLEHLPQAFAILASPEQGLPPVDPRPALKHAAKIADEACHITGDTSLHLAWYSKRASLAMVYSAAELHQLTSPDTAHGFLDSLLSSSAVLNSSLGEVQLFSSYLYKSWGGILKSKSFL</sequence>
<dbReference type="eggNOG" id="KOG2969">
    <property type="taxonomic scope" value="Eukaryota"/>
</dbReference>
<keyword evidence="4 8" id="KW-0831">Ubiquinone biosynthesis</keyword>
<evidence type="ECO:0000256" key="2">
    <source>
        <dbReference type="ARBA" id="ARBA00004749"/>
    </source>
</evidence>
<evidence type="ECO:0000256" key="1">
    <source>
        <dbReference type="ARBA" id="ARBA00004173"/>
    </source>
</evidence>
<evidence type="ECO:0000313" key="10">
    <source>
        <dbReference type="EMBL" id="KTB27850.1"/>
    </source>
</evidence>
<dbReference type="GO" id="GO:0008289">
    <property type="term" value="F:lipid binding"/>
    <property type="evidence" value="ECO:0007669"/>
    <property type="project" value="UniProtKB-UniRule"/>
</dbReference>
<evidence type="ECO:0000256" key="5">
    <source>
        <dbReference type="ARBA" id="ARBA00022946"/>
    </source>
</evidence>
<dbReference type="PANTHER" id="PTHR21427">
    <property type="entry name" value="UBIQUINONE BIOSYNTHESIS PROTEIN COQ9, MITOCHONDRIAL"/>
    <property type="match status" value="1"/>
</dbReference>
<comment type="function">
    <text evidence="8">Membrane-associated protein that warps the membrane surface to access and bind aromatic isoprenes with high specificity, including ubiquinone (CoQ) isoprene intermediates and presents them directly to Coq7, therefore facilitating the Coq7-mediated hydroxylase step. Participates in the biosynthesis of coenzyme Q, also named ubiquinone, an essential lipid-soluble electron transporter for aerobic cellular respiration.</text>
</comment>
<gene>
    <name evidence="10" type="ORF">WG66_19637</name>
</gene>
<feature type="domain" description="COQ9 C-terminal" evidence="9">
    <location>
        <begin position="124"/>
        <end position="170"/>
    </location>
</feature>
<comment type="subcellular location">
    <subcellularLocation>
        <location evidence="1 8">Mitochondrion</location>
    </subcellularLocation>
</comment>
<comment type="pathway">
    <text evidence="2 8">Cofactor biosynthesis; ubiquinone biosynthesis.</text>
</comment>
<evidence type="ECO:0000256" key="8">
    <source>
        <dbReference type="RuleBase" id="RU366063"/>
    </source>
</evidence>
<keyword evidence="7 8" id="KW-0496">Mitochondrion</keyword>
<dbReference type="UniPathway" id="UPA00232"/>
<dbReference type="PANTHER" id="PTHR21427:SF19">
    <property type="entry name" value="UBIQUINONE BIOSYNTHESIS PROTEIN COQ9, MITOCHONDRIAL"/>
    <property type="match status" value="1"/>
</dbReference>
<comment type="similarity">
    <text evidence="3 8">Belongs to the COQ9 family.</text>
</comment>
<name>A0A0W0EUT3_MONRR</name>
<evidence type="ECO:0000256" key="6">
    <source>
        <dbReference type="ARBA" id="ARBA00023121"/>
    </source>
</evidence>
<accession>A0A0W0EUT3</accession>
<dbReference type="InterPro" id="IPR013718">
    <property type="entry name" value="COQ9_C"/>
</dbReference>
<dbReference type="GO" id="GO:0006744">
    <property type="term" value="P:ubiquinone biosynthetic process"/>
    <property type="evidence" value="ECO:0007669"/>
    <property type="project" value="UniProtKB-UniRule"/>
</dbReference>
<evidence type="ECO:0000256" key="4">
    <source>
        <dbReference type="ARBA" id="ARBA00022688"/>
    </source>
</evidence>
<dbReference type="AlphaFoldDB" id="A0A0W0EUT3"/>
<comment type="caution">
    <text evidence="10">The sequence shown here is derived from an EMBL/GenBank/DDBJ whole genome shotgun (WGS) entry which is preliminary data.</text>
</comment>
<dbReference type="Pfam" id="PF08511">
    <property type="entry name" value="COQ9"/>
    <property type="match status" value="1"/>
</dbReference>
<keyword evidence="6 8" id="KW-0446">Lipid-binding</keyword>
<evidence type="ECO:0000313" key="11">
    <source>
        <dbReference type="Proteomes" id="UP000054988"/>
    </source>
</evidence>
<dbReference type="InterPro" id="IPR012762">
    <property type="entry name" value="Ubiq_biosynth_COQ9"/>
</dbReference>
<proteinExistence type="inferred from homology"/>
<dbReference type="GO" id="GO:0005743">
    <property type="term" value="C:mitochondrial inner membrane"/>
    <property type="evidence" value="ECO:0007669"/>
    <property type="project" value="TreeGrafter"/>
</dbReference>
<evidence type="ECO:0000259" key="9">
    <source>
        <dbReference type="Pfam" id="PF08511"/>
    </source>
</evidence>